<evidence type="ECO:0000313" key="15">
    <source>
        <dbReference type="Proteomes" id="UP000535437"/>
    </source>
</evidence>
<dbReference type="GO" id="GO:0005524">
    <property type="term" value="F:ATP binding"/>
    <property type="evidence" value="ECO:0007669"/>
    <property type="project" value="UniProtKB-UniRule"/>
</dbReference>
<dbReference type="PANTHER" id="PTHR43692:SF1">
    <property type="entry name" value="UDP-N-ACETYLMURAMOYLALANINE--D-GLUTAMATE LIGASE"/>
    <property type="match status" value="1"/>
</dbReference>
<dbReference type="GO" id="GO:0009252">
    <property type="term" value="P:peptidoglycan biosynthetic process"/>
    <property type="evidence" value="ECO:0007669"/>
    <property type="project" value="UniProtKB-UniRule"/>
</dbReference>
<dbReference type="Pfam" id="PF08245">
    <property type="entry name" value="Mur_ligase_M"/>
    <property type="match status" value="1"/>
</dbReference>
<dbReference type="EC" id="6.3.2.9" evidence="9 10"/>
<dbReference type="EMBL" id="JACCFY010000001">
    <property type="protein sequence ID" value="NYJ79253.1"/>
    <property type="molecule type" value="Genomic_DNA"/>
</dbReference>
<evidence type="ECO:0000256" key="10">
    <source>
        <dbReference type="RuleBase" id="RU003664"/>
    </source>
</evidence>
<comment type="pathway">
    <text evidence="2 9 10">Cell wall biogenesis; peptidoglycan biosynthesis.</text>
</comment>
<evidence type="ECO:0000256" key="11">
    <source>
        <dbReference type="SAM" id="MobiDB-lite"/>
    </source>
</evidence>
<dbReference type="InterPro" id="IPR018109">
    <property type="entry name" value="Folylpolyglutamate_synth_CS"/>
</dbReference>
<feature type="compositionally biased region" description="Basic and acidic residues" evidence="11">
    <location>
        <begin position="551"/>
        <end position="561"/>
    </location>
</feature>
<proteinExistence type="inferred from homology"/>
<evidence type="ECO:0000256" key="7">
    <source>
        <dbReference type="ARBA" id="ARBA00022840"/>
    </source>
</evidence>
<comment type="subcellular location">
    <subcellularLocation>
        <location evidence="1 9 10">Cytoplasm</location>
    </subcellularLocation>
</comment>
<keyword evidence="9 10" id="KW-0133">Cell shape</keyword>
<dbReference type="PROSITE" id="PS01011">
    <property type="entry name" value="FOLYLPOLYGLU_SYNT_1"/>
    <property type="match status" value="1"/>
</dbReference>
<evidence type="ECO:0000256" key="8">
    <source>
        <dbReference type="ARBA" id="ARBA00023306"/>
    </source>
</evidence>
<protein>
    <recommendedName>
        <fullName evidence="9 10">UDP-N-acetylmuramoylalanine--D-glutamate ligase</fullName>
        <ecNumber evidence="9 10">6.3.2.9</ecNumber>
    </recommendedName>
    <alternativeName>
        <fullName evidence="9">D-glutamic acid-adding enzyme</fullName>
    </alternativeName>
    <alternativeName>
        <fullName evidence="9">UDP-N-acetylmuramoyl-L-alanyl-D-glutamate synthetase</fullName>
    </alternativeName>
</protein>
<keyword evidence="7 9" id="KW-0067">ATP-binding</keyword>
<evidence type="ECO:0000313" key="14">
    <source>
        <dbReference type="EMBL" id="NYJ79253.1"/>
    </source>
</evidence>
<organism evidence="14 15">
    <name type="scientific">Nesterenkonia xinjiangensis</name>
    <dbReference type="NCBI Taxonomy" id="225327"/>
    <lineage>
        <taxon>Bacteria</taxon>
        <taxon>Bacillati</taxon>
        <taxon>Actinomycetota</taxon>
        <taxon>Actinomycetes</taxon>
        <taxon>Micrococcales</taxon>
        <taxon>Micrococcaceae</taxon>
        <taxon>Nesterenkonia</taxon>
    </lineage>
</organism>
<keyword evidence="15" id="KW-1185">Reference proteome</keyword>
<evidence type="ECO:0000256" key="4">
    <source>
        <dbReference type="ARBA" id="ARBA00022598"/>
    </source>
</evidence>
<dbReference type="GO" id="GO:0004326">
    <property type="term" value="F:tetrahydrofolylpolyglutamate synthase activity"/>
    <property type="evidence" value="ECO:0007669"/>
    <property type="project" value="InterPro"/>
</dbReference>
<dbReference type="GO" id="GO:0005737">
    <property type="term" value="C:cytoplasm"/>
    <property type="evidence" value="ECO:0007669"/>
    <property type="project" value="UniProtKB-SubCell"/>
</dbReference>
<evidence type="ECO:0000256" key="6">
    <source>
        <dbReference type="ARBA" id="ARBA00022741"/>
    </source>
</evidence>
<keyword evidence="3 9" id="KW-0963">Cytoplasm</keyword>
<keyword evidence="4 9" id="KW-0436">Ligase</keyword>
<dbReference type="NCBIfam" id="TIGR01087">
    <property type="entry name" value="murD"/>
    <property type="match status" value="1"/>
</dbReference>
<dbReference type="GO" id="GO:0008764">
    <property type="term" value="F:UDP-N-acetylmuramoylalanine-D-glutamate ligase activity"/>
    <property type="evidence" value="ECO:0007669"/>
    <property type="project" value="UniProtKB-UniRule"/>
</dbReference>
<dbReference type="SUPFAM" id="SSF51984">
    <property type="entry name" value="MurCD N-terminal domain"/>
    <property type="match status" value="1"/>
</dbReference>
<dbReference type="Pfam" id="PF21799">
    <property type="entry name" value="MurD-like_N"/>
    <property type="match status" value="1"/>
</dbReference>
<dbReference type="SUPFAM" id="SSF53623">
    <property type="entry name" value="MurD-like peptide ligases, catalytic domain"/>
    <property type="match status" value="1"/>
</dbReference>
<sequence>MGAHAVSGALHPPAPQEQGAPQDRRLPVVRPDLLGWDAGWEGLRVVVTGLGVSGFAAADTLAELGARVVVVDSGTGEAQRRYAETLELVGVVEVLLGAGHTAELPAVEGEPAELVVTSPGWRPDAPIIAAALRQQVPVWSEVELAWRLGARPGARQPEWLVLTGTNGKTTTVGLLESMLRADGRRAVACGNVGTPVLDAIRDPEGFETLAVELSSFQLHYTELLDPVASAVLNIAADHVDWHGGFEQYRADKARIFENTRVACVYNAEDLATEQMVAEADVQEGCRAIGFTTATPGPSMLGVVDDVLVDRAFLAERHRQALEIGQLADFGPMAPQHLVANALAAAALARAAGVSPEAVREGIRAYEPGEHRIQPVAKSQDVLWVNDTKATNPHAAAASLKSFQDVVWIAGGLPKGVVYDELVVEVAPRLRQVILLGRDSSQLRSSLERHAPGVPVVGGRVGDDGGGGPLPALERRLRGEDGADAMRAAVEAAVERAEPDQTVLLAPAAASMDQFASYGARGEAFIEAVAALMDRRHAGEARLGRPGPAHAEQAEQERTEDR</sequence>
<dbReference type="HAMAP" id="MF_00639">
    <property type="entry name" value="MurD"/>
    <property type="match status" value="1"/>
</dbReference>
<evidence type="ECO:0000256" key="2">
    <source>
        <dbReference type="ARBA" id="ARBA00004752"/>
    </source>
</evidence>
<keyword evidence="5 9" id="KW-0132">Cell division</keyword>
<comment type="catalytic activity">
    <reaction evidence="9 10">
        <text>UDP-N-acetyl-alpha-D-muramoyl-L-alanine + D-glutamate + ATP = UDP-N-acetyl-alpha-D-muramoyl-L-alanyl-D-glutamate + ADP + phosphate + H(+)</text>
        <dbReference type="Rhea" id="RHEA:16429"/>
        <dbReference type="ChEBI" id="CHEBI:15378"/>
        <dbReference type="ChEBI" id="CHEBI:29986"/>
        <dbReference type="ChEBI" id="CHEBI:30616"/>
        <dbReference type="ChEBI" id="CHEBI:43474"/>
        <dbReference type="ChEBI" id="CHEBI:83898"/>
        <dbReference type="ChEBI" id="CHEBI:83900"/>
        <dbReference type="ChEBI" id="CHEBI:456216"/>
        <dbReference type="EC" id="6.3.2.9"/>
    </reaction>
</comment>
<comment type="caution">
    <text evidence="14">The sequence shown here is derived from an EMBL/GenBank/DDBJ whole genome shotgun (WGS) entry which is preliminary data.</text>
</comment>
<dbReference type="InterPro" id="IPR013221">
    <property type="entry name" value="Mur_ligase_cen"/>
</dbReference>
<feature type="region of interest" description="Disordered" evidence="11">
    <location>
        <begin position="1"/>
        <end position="24"/>
    </location>
</feature>
<evidence type="ECO:0000256" key="1">
    <source>
        <dbReference type="ARBA" id="ARBA00004496"/>
    </source>
</evidence>
<dbReference type="Gene3D" id="3.40.1190.10">
    <property type="entry name" value="Mur-like, catalytic domain"/>
    <property type="match status" value="1"/>
</dbReference>
<dbReference type="GO" id="GO:0008360">
    <property type="term" value="P:regulation of cell shape"/>
    <property type="evidence" value="ECO:0007669"/>
    <property type="project" value="UniProtKB-KW"/>
</dbReference>
<dbReference type="Pfam" id="PF02875">
    <property type="entry name" value="Mur_ligase_C"/>
    <property type="match status" value="1"/>
</dbReference>
<dbReference type="Gene3D" id="3.40.50.720">
    <property type="entry name" value="NAD(P)-binding Rossmann-like Domain"/>
    <property type="match status" value="1"/>
</dbReference>
<dbReference type="RefSeq" id="WP_378936934.1">
    <property type="nucleotide sequence ID" value="NZ_BAAALL010000001.1"/>
</dbReference>
<evidence type="ECO:0000256" key="9">
    <source>
        <dbReference type="HAMAP-Rule" id="MF_00639"/>
    </source>
</evidence>
<dbReference type="InterPro" id="IPR036615">
    <property type="entry name" value="Mur_ligase_C_dom_sf"/>
</dbReference>
<dbReference type="SUPFAM" id="SSF53244">
    <property type="entry name" value="MurD-like peptide ligases, peptide-binding domain"/>
    <property type="match status" value="1"/>
</dbReference>
<keyword evidence="6 9" id="KW-0547">Nucleotide-binding</keyword>
<dbReference type="Gene3D" id="3.90.190.20">
    <property type="entry name" value="Mur ligase, C-terminal domain"/>
    <property type="match status" value="1"/>
</dbReference>
<keyword evidence="9 10" id="KW-0573">Peptidoglycan synthesis</keyword>
<feature type="region of interest" description="Disordered" evidence="11">
    <location>
        <begin position="538"/>
        <end position="561"/>
    </location>
</feature>
<evidence type="ECO:0000256" key="3">
    <source>
        <dbReference type="ARBA" id="ARBA00022490"/>
    </source>
</evidence>
<feature type="domain" description="Mur ligase central" evidence="13">
    <location>
        <begin position="163"/>
        <end position="348"/>
    </location>
</feature>
<dbReference type="UniPathway" id="UPA00219"/>
<reference evidence="14 15" key="1">
    <citation type="submission" date="2020-07" db="EMBL/GenBank/DDBJ databases">
        <title>Sequencing the genomes of 1000 actinobacteria strains.</title>
        <authorList>
            <person name="Klenk H.-P."/>
        </authorList>
    </citation>
    <scope>NUCLEOTIDE SEQUENCE [LARGE SCALE GENOMIC DNA]</scope>
    <source>
        <strain evidence="14 15">DSM 15475</strain>
    </source>
</reference>
<evidence type="ECO:0000259" key="12">
    <source>
        <dbReference type="Pfam" id="PF02875"/>
    </source>
</evidence>
<dbReference type="InterPro" id="IPR036565">
    <property type="entry name" value="Mur-like_cat_sf"/>
</dbReference>
<evidence type="ECO:0000259" key="13">
    <source>
        <dbReference type="Pfam" id="PF08245"/>
    </source>
</evidence>
<name>A0A7Z0GP09_9MICC</name>
<feature type="domain" description="Mur ligase C-terminal" evidence="12">
    <location>
        <begin position="370"/>
        <end position="507"/>
    </location>
</feature>
<gene>
    <name evidence="9" type="primary">murD</name>
    <name evidence="14" type="ORF">HNR09_002664</name>
</gene>
<keyword evidence="8 9" id="KW-0131">Cell cycle</keyword>
<dbReference type="GO" id="GO:0051301">
    <property type="term" value="P:cell division"/>
    <property type="evidence" value="ECO:0007669"/>
    <property type="project" value="UniProtKB-KW"/>
</dbReference>
<dbReference type="GO" id="GO:0071555">
    <property type="term" value="P:cell wall organization"/>
    <property type="evidence" value="ECO:0007669"/>
    <property type="project" value="UniProtKB-KW"/>
</dbReference>
<keyword evidence="9 10" id="KW-0961">Cell wall biogenesis/degradation</keyword>
<dbReference type="InterPro" id="IPR005762">
    <property type="entry name" value="MurD"/>
</dbReference>
<dbReference type="PANTHER" id="PTHR43692">
    <property type="entry name" value="UDP-N-ACETYLMURAMOYLALANINE--D-GLUTAMATE LIGASE"/>
    <property type="match status" value="1"/>
</dbReference>
<comment type="function">
    <text evidence="9 10">Cell wall formation. Catalyzes the addition of glutamate to the nucleotide precursor UDP-N-acetylmuramoyl-L-alanine (UMA).</text>
</comment>
<evidence type="ECO:0000256" key="5">
    <source>
        <dbReference type="ARBA" id="ARBA00022618"/>
    </source>
</evidence>
<feature type="binding site" evidence="9">
    <location>
        <begin position="164"/>
        <end position="170"/>
    </location>
    <ligand>
        <name>ATP</name>
        <dbReference type="ChEBI" id="CHEBI:30616"/>
    </ligand>
</feature>
<dbReference type="AlphaFoldDB" id="A0A7Z0GP09"/>
<comment type="similarity">
    <text evidence="9">Belongs to the MurCDEF family.</text>
</comment>
<dbReference type="InterPro" id="IPR004101">
    <property type="entry name" value="Mur_ligase_C"/>
</dbReference>
<dbReference type="Proteomes" id="UP000535437">
    <property type="component" value="Unassembled WGS sequence"/>
</dbReference>
<accession>A0A7Z0GP09</accession>